<dbReference type="SUPFAM" id="SSF53474">
    <property type="entry name" value="alpha/beta-Hydrolases"/>
    <property type="match status" value="1"/>
</dbReference>
<accession>A0A6J6QZN3</accession>
<reference evidence="2" key="1">
    <citation type="submission" date="2020-05" db="EMBL/GenBank/DDBJ databases">
        <authorList>
            <person name="Chiriac C."/>
            <person name="Salcher M."/>
            <person name="Ghai R."/>
            <person name="Kavagutti S V."/>
        </authorList>
    </citation>
    <scope>NUCLEOTIDE SEQUENCE</scope>
</reference>
<protein>
    <submittedName>
        <fullName evidence="2">Unannotated protein</fullName>
    </submittedName>
</protein>
<dbReference type="InterPro" id="IPR000073">
    <property type="entry name" value="AB_hydrolase_1"/>
</dbReference>
<name>A0A6J6QZN3_9ZZZZ</name>
<sequence length="354" mass="38032">MSNAIRVVGGGLLAAGVLAAGAAAGAAVERIVLSRGSKPDDKWSMDEFDSIEREVVTEDGTALHVEIDEADSPLTVIFCHGYALSLDSWYFQRKALQGKARLVFYDQRSHGRSERADFDSHHVDQLGEDLGDLIAAIAPNGPLMLVGHSMGGMSIMAFAEQRPDVIRERVYGVALISSSAGGLTEISLGLPAPFGYIFNRVASPAAAALARRRNLVERGRRSSNDLGMLLTRLYSFGSVASEQAGQLVSDMITATPIDVLAEFLPALQDHDKRAALPILQHAEVLVIVGDSDRLTPKSHSEEIVSRIPGAEFVVIKNGGHMVNIEHHEQVDELLQQLLSRVKRDLIGASGNGVA</sequence>
<dbReference type="InterPro" id="IPR050266">
    <property type="entry name" value="AB_hydrolase_sf"/>
</dbReference>
<organism evidence="2">
    <name type="scientific">freshwater metagenome</name>
    <dbReference type="NCBI Taxonomy" id="449393"/>
    <lineage>
        <taxon>unclassified sequences</taxon>
        <taxon>metagenomes</taxon>
        <taxon>ecological metagenomes</taxon>
    </lineage>
</organism>
<gene>
    <name evidence="2" type="ORF">UFOPK2625_01330</name>
</gene>
<dbReference type="Gene3D" id="3.40.50.1820">
    <property type="entry name" value="alpha/beta hydrolase"/>
    <property type="match status" value="1"/>
</dbReference>
<proteinExistence type="predicted"/>
<dbReference type="InterPro" id="IPR029058">
    <property type="entry name" value="AB_hydrolase_fold"/>
</dbReference>
<dbReference type="AlphaFoldDB" id="A0A6J6QZN3"/>
<feature type="domain" description="AB hydrolase-1" evidence="1">
    <location>
        <begin position="75"/>
        <end position="326"/>
    </location>
</feature>
<evidence type="ECO:0000259" key="1">
    <source>
        <dbReference type="Pfam" id="PF00561"/>
    </source>
</evidence>
<dbReference type="EMBL" id="CAEZXZ010000247">
    <property type="protein sequence ID" value="CAB4717201.1"/>
    <property type="molecule type" value="Genomic_DNA"/>
</dbReference>
<dbReference type="Pfam" id="PF00561">
    <property type="entry name" value="Abhydrolase_1"/>
    <property type="match status" value="1"/>
</dbReference>
<evidence type="ECO:0000313" key="2">
    <source>
        <dbReference type="EMBL" id="CAB4717201.1"/>
    </source>
</evidence>
<dbReference type="PANTHER" id="PTHR43798">
    <property type="entry name" value="MONOACYLGLYCEROL LIPASE"/>
    <property type="match status" value="1"/>
</dbReference>